<dbReference type="Proteomes" id="UP000824264">
    <property type="component" value="Unassembled WGS sequence"/>
</dbReference>
<accession>A0A9D1QYN7</accession>
<reference evidence="2" key="1">
    <citation type="journal article" date="2021" name="PeerJ">
        <title>Extensive microbial diversity within the chicken gut microbiome revealed by metagenomics and culture.</title>
        <authorList>
            <person name="Gilroy R."/>
            <person name="Ravi A."/>
            <person name="Getino M."/>
            <person name="Pursley I."/>
            <person name="Horton D.L."/>
            <person name="Alikhan N.F."/>
            <person name="Baker D."/>
            <person name="Gharbi K."/>
            <person name="Hall N."/>
            <person name="Watson M."/>
            <person name="Adriaenssens E.M."/>
            <person name="Foster-Nyarko E."/>
            <person name="Jarju S."/>
            <person name="Secka A."/>
            <person name="Antonio M."/>
            <person name="Oren A."/>
            <person name="Chaudhuri R.R."/>
            <person name="La Ragione R."/>
            <person name="Hildebrand F."/>
            <person name="Pallen M.J."/>
        </authorList>
    </citation>
    <scope>NUCLEOTIDE SEQUENCE</scope>
    <source>
        <strain evidence="2">ChiSxjej5B17-1746</strain>
    </source>
</reference>
<evidence type="ECO:0000313" key="3">
    <source>
        <dbReference type="Proteomes" id="UP000824264"/>
    </source>
</evidence>
<evidence type="ECO:0000313" key="2">
    <source>
        <dbReference type="EMBL" id="HIW78064.1"/>
    </source>
</evidence>
<evidence type="ECO:0000256" key="1">
    <source>
        <dbReference type="SAM" id="Phobius"/>
    </source>
</evidence>
<dbReference type="EMBL" id="DXGI01000103">
    <property type="protein sequence ID" value="HIW78064.1"/>
    <property type="molecule type" value="Genomic_DNA"/>
</dbReference>
<sequence>MKRRWEIRLVPRPWRLLPFAFVPVAVLYGLFSDRFHAEGWDALFGSDAPFTLLFTVAAFSAVTMEIVKTLALRRLYLVNAALSLLLLAVVRWLWSFSS</sequence>
<comment type="caution">
    <text evidence="2">The sequence shown here is derived from an EMBL/GenBank/DDBJ whole genome shotgun (WGS) entry which is preliminary data.</text>
</comment>
<feature type="transmembrane region" description="Helical" evidence="1">
    <location>
        <begin position="43"/>
        <end position="63"/>
    </location>
</feature>
<keyword evidence="1" id="KW-0472">Membrane</keyword>
<dbReference type="AlphaFoldDB" id="A0A9D1QYN7"/>
<gene>
    <name evidence="2" type="ORF">H9874_02820</name>
</gene>
<feature type="transmembrane region" description="Helical" evidence="1">
    <location>
        <begin position="75"/>
        <end position="94"/>
    </location>
</feature>
<name>A0A9D1QYN7_9BACT</name>
<feature type="transmembrane region" description="Helical" evidence="1">
    <location>
        <begin position="12"/>
        <end position="31"/>
    </location>
</feature>
<keyword evidence="1" id="KW-0812">Transmembrane</keyword>
<organism evidence="2 3">
    <name type="scientific">Candidatus Bilophila faecipullorum</name>
    <dbReference type="NCBI Taxonomy" id="2838482"/>
    <lineage>
        <taxon>Bacteria</taxon>
        <taxon>Pseudomonadati</taxon>
        <taxon>Thermodesulfobacteriota</taxon>
        <taxon>Desulfovibrionia</taxon>
        <taxon>Desulfovibrionales</taxon>
        <taxon>Desulfovibrionaceae</taxon>
        <taxon>Bilophila</taxon>
    </lineage>
</organism>
<keyword evidence="1" id="KW-1133">Transmembrane helix</keyword>
<protein>
    <submittedName>
        <fullName evidence="2">Uncharacterized protein</fullName>
    </submittedName>
</protein>
<reference evidence="2" key="2">
    <citation type="submission" date="2021-04" db="EMBL/GenBank/DDBJ databases">
        <authorList>
            <person name="Gilroy R."/>
        </authorList>
    </citation>
    <scope>NUCLEOTIDE SEQUENCE</scope>
    <source>
        <strain evidence="2">ChiSxjej5B17-1746</strain>
    </source>
</reference>
<proteinExistence type="predicted"/>